<evidence type="ECO:0000256" key="2">
    <source>
        <dbReference type="ARBA" id="ARBA00023125"/>
    </source>
</evidence>
<feature type="transmembrane region" description="Helical" evidence="4">
    <location>
        <begin position="42"/>
        <end position="61"/>
    </location>
</feature>
<feature type="transmembrane region" description="Helical" evidence="4">
    <location>
        <begin position="73"/>
        <end position="91"/>
    </location>
</feature>
<feature type="transmembrane region" description="Helical" evidence="4">
    <location>
        <begin position="12"/>
        <end position="30"/>
    </location>
</feature>
<feature type="transmembrane region" description="Helical" evidence="4">
    <location>
        <begin position="192"/>
        <end position="209"/>
    </location>
</feature>
<gene>
    <name evidence="6" type="ORF">MARGE09_P0458</name>
</gene>
<name>A0AAN2BIU7_9GAMM</name>
<organism evidence="6 7">
    <name type="scientific">Marinagarivorans cellulosilyticus</name>
    <dbReference type="NCBI Taxonomy" id="2721545"/>
    <lineage>
        <taxon>Bacteria</taxon>
        <taxon>Pseudomonadati</taxon>
        <taxon>Pseudomonadota</taxon>
        <taxon>Gammaproteobacteria</taxon>
        <taxon>Cellvibrionales</taxon>
        <taxon>Cellvibrionaceae</taxon>
        <taxon>Marinagarivorans</taxon>
    </lineage>
</organism>
<dbReference type="GO" id="GO:0003700">
    <property type="term" value="F:DNA-binding transcription factor activity"/>
    <property type="evidence" value="ECO:0007669"/>
    <property type="project" value="InterPro"/>
</dbReference>
<dbReference type="Gene3D" id="1.10.10.60">
    <property type="entry name" value="Homeodomain-like"/>
    <property type="match status" value="1"/>
</dbReference>
<dbReference type="RefSeq" id="WP_236985762.1">
    <property type="nucleotide sequence ID" value="NZ_AP023086.1"/>
</dbReference>
<keyword evidence="4" id="KW-1133">Transmembrane helix</keyword>
<dbReference type="InterPro" id="IPR009057">
    <property type="entry name" value="Homeodomain-like_sf"/>
</dbReference>
<sequence length="379" mass="42841">MNTLIFNVNDLALLLLIAQSGLLTLILLLVREKAGTGNGLLAGLLMAFALQALDTLMYWSLPLKSAVASAGVWPFWLFKWVPFVQGPLLYAYVRTRIAGDSLSWRRDSKHFIPVLLYPLLVAVIFWQLRGGNLEQGIYAYGAWFASEVFILMLWGYKVSALAYGARCIWYLRRHAKHLEQAYSNPALAEPTWLYMVVGGFVGLWAWHFMGGLAELLALQQLSHVMGVLVNYFSFAFITSLVFYSLLKSQVVAPPLAAPEASIQRPNLSDQNAAKALQVLLQEQSLYLNPELTVEDLARAARIPERQVSHLINTCLGKNFFEFVNEARVEMAKRLLVEGDWSIQRVLEESGFNSKATFNRIFKRYVTQTPSDYRRQNKAP</sequence>
<dbReference type="AlphaFoldDB" id="A0AAN2BIU7"/>
<dbReference type="SMART" id="SM00342">
    <property type="entry name" value="HTH_ARAC"/>
    <property type="match status" value="1"/>
</dbReference>
<feature type="domain" description="HTH araC/xylS-type" evidence="5">
    <location>
        <begin position="270"/>
        <end position="375"/>
    </location>
</feature>
<keyword evidence="7" id="KW-1185">Reference proteome</keyword>
<feature type="transmembrane region" description="Helical" evidence="4">
    <location>
        <begin position="221"/>
        <end position="246"/>
    </location>
</feature>
<dbReference type="Proteomes" id="UP001320119">
    <property type="component" value="Chromosome"/>
</dbReference>
<dbReference type="PROSITE" id="PS01124">
    <property type="entry name" value="HTH_ARAC_FAMILY_2"/>
    <property type="match status" value="1"/>
</dbReference>
<protein>
    <recommendedName>
        <fullName evidence="5">HTH araC/xylS-type domain-containing protein</fullName>
    </recommendedName>
</protein>
<dbReference type="Pfam" id="PF12833">
    <property type="entry name" value="HTH_18"/>
    <property type="match status" value="1"/>
</dbReference>
<keyword evidence="3" id="KW-0804">Transcription</keyword>
<proteinExistence type="predicted"/>
<dbReference type="KEGG" id="marq:MARGE09_P0458"/>
<dbReference type="PANTHER" id="PTHR43280:SF29">
    <property type="entry name" value="ARAC-FAMILY TRANSCRIPTIONAL REGULATOR"/>
    <property type="match status" value="1"/>
</dbReference>
<dbReference type="EMBL" id="AP023086">
    <property type="protein sequence ID" value="BCD96259.1"/>
    <property type="molecule type" value="Genomic_DNA"/>
</dbReference>
<evidence type="ECO:0000256" key="3">
    <source>
        <dbReference type="ARBA" id="ARBA00023163"/>
    </source>
</evidence>
<evidence type="ECO:0000313" key="7">
    <source>
        <dbReference type="Proteomes" id="UP001320119"/>
    </source>
</evidence>
<keyword evidence="2" id="KW-0238">DNA-binding</keyword>
<dbReference type="PANTHER" id="PTHR43280">
    <property type="entry name" value="ARAC-FAMILY TRANSCRIPTIONAL REGULATOR"/>
    <property type="match status" value="1"/>
</dbReference>
<dbReference type="InterPro" id="IPR018060">
    <property type="entry name" value="HTH_AraC"/>
</dbReference>
<evidence type="ECO:0000313" key="6">
    <source>
        <dbReference type="EMBL" id="BCD96259.1"/>
    </source>
</evidence>
<accession>A0AAN2BIU7</accession>
<keyword evidence="1" id="KW-0805">Transcription regulation</keyword>
<keyword evidence="4" id="KW-0472">Membrane</keyword>
<reference evidence="6 7" key="1">
    <citation type="journal article" date="2022" name="IScience">
        <title>An ultrasensitive nanofiber-based assay for enzymatic hydrolysis and deep-sea microbial degradation of cellulose.</title>
        <authorList>
            <person name="Tsudome M."/>
            <person name="Tachioka M."/>
            <person name="Miyazaki M."/>
            <person name="Uchimura K."/>
            <person name="Tsuda M."/>
            <person name="Takaki Y."/>
            <person name="Deguchi S."/>
        </authorList>
    </citation>
    <scope>NUCLEOTIDE SEQUENCE [LARGE SCALE GENOMIC DNA]</scope>
    <source>
        <strain evidence="6 7">GE09</strain>
    </source>
</reference>
<dbReference type="GO" id="GO:0043565">
    <property type="term" value="F:sequence-specific DNA binding"/>
    <property type="evidence" value="ECO:0007669"/>
    <property type="project" value="InterPro"/>
</dbReference>
<keyword evidence="4" id="KW-0812">Transmembrane</keyword>
<evidence type="ECO:0000259" key="5">
    <source>
        <dbReference type="PROSITE" id="PS01124"/>
    </source>
</evidence>
<feature type="transmembrane region" description="Helical" evidence="4">
    <location>
        <begin position="111"/>
        <end position="128"/>
    </location>
</feature>
<dbReference type="SUPFAM" id="SSF46689">
    <property type="entry name" value="Homeodomain-like"/>
    <property type="match status" value="1"/>
</dbReference>
<evidence type="ECO:0000256" key="4">
    <source>
        <dbReference type="SAM" id="Phobius"/>
    </source>
</evidence>
<evidence type="ECO:0000256" key="1">
    <source>
        <dbReference type="ARBA" id="ARBA00023015"/>
    </source>
</evidence>
<feature type="transmembrane region" description="Helical" evidence="4">
    <location>
        <begin position="148"/>
        <end position="171"/>
    </location>
</feature>